<dbReference type="RefSeq" id="WP_094886945.1">
    <property type="nucleotide sequence ID" value="NZ_NPMS01000009.1"/>
</dbReference>
<dbReference type="Gene3D" id="1.10.10.630">
    <property type="entry name" value="DnaD domain-like"/>
    <property type="match status" value="1"/>
</dbReference>
<gene>
    <name evidence="3" type="ORF">CIL03_16275</name>
</gene>
<reference evidence="3 4" key="1">
    <citation type="submission" date="2017-08" db="EMBL/GenBank/DDBJ databases">
        <title>Virgibacillus indicus sp. nov. and Virgibacillus profoundi sp. nov, two moderately halophilic bacteria isolated from marine sediment by using the Microfluidic Streak Plate.</title>
        <authorList>
            <person name="Xu B."/>
            <person name="Hu B."/>
            <person name="Wang J."/>
            <person name="Zhu Y."/>
            <person name="Huang L."/>
            <person name="Du W."/>
            <person name="Huang Y."/>
        </authorList>
    </citation>
    <scope>NUCLEOTIDE SEQUENCE [LARGE SCALE GENOMIC DNA]</scope>
    <source>
        <strain evidence="3 4">IO3-P2-C2</strain>
    </source>
</reference>
<dbReference type="SUPFAM" id="SSF158499">
    <property type="entry name" value="DnaD domain-like"/>
    <property type="match status" value="1"/>
</dbReference>
<comment type="similarity">
    <text evidence="1">Belongs to the DnaB/DnaD family.</text>
</comment>
<dbReference type="OrthoDB" id="1047417at2"/>
<dbReference type="NCBIfam" id="TIGR01446">
    <property type="entry name" value="DnaD_dom"/>
    <property type="match status" value="1"/>
</dbReference>
<dbReference type="Proteomes" id="UP000216498">
    <property type="component" value="Unassembled WGS sequence"/>
</dbReference>
<dbReference type="EMBL" id="NPMS01000009">
    <property type="protein sequence ID" value="OZU87643.1"/>
    <property type="molecule type" value="Genomic_DNA"/>
</dbReference>
<dbReference type="InterPro" id="IPR006343">
    <property type="entry name" value="DnaB/C_C"/>
</dbReference>
<feature type="domain" description="DnaB/C C-terminal" evidence="2">
    <location>
        <begin position="156"/>
        <end position="226"/>
    </location>
</feature>
<sequence length="262" mass="30803">MTVLNFHKDKNFFMDWMMLNHITTGEIVLWHTLMNIGNRLGQRSIFNAPTSTLMKFTGLSKQGVINARKKLLERRFIRYEKGHLNKAPIYEMIPLHQAIEHYSSFTNNEKLTPHLTQEMTRELTPTSTPNLTIHKVKNSKEKSSSRGEGREVNLLFKSYEENMNKLTPMIEDELLAWARVFDEEIVVEAIRESVKKGGRTFSYLEKILQNWKQAGLATLEEVETYELEKELEKNKKLIPFRKQKPNEESHEDLFTELLKEDF</sequence>
<name>A0A265N6M8_9BACI</name>
<comment type="caution">
    <text evidence="3">The sequence shown here is derived from an EMBL/GenBank/DDBJ whole genome shotgun (WGS) entry which is preliminary data.</text>
</comment>
<accession>A0A265N6M8</accession>
<dbReference type="Pfam" id="PF07261">
    <property type="entry name" value="DnaB_2"/>
    <property type="match status" value="1"/>
</dbReference>
<evidence type="ECO:0000259" key="2">
    <source>
        <dbReference type="Pfam" id="PF07261"/>
    </source>
</evidence>
<dbReference type="InterPro" id="IPR034829">
    <property type="entry name" value="DnaD-like_sf"/>
</dbReference>
<keyword evidence="4" id="KW-1185">Reference proteome</keyword>
<evidence type="ECO:0000313" key="4">
    <source>
        <dbReference type="Proteomes" id="UP000216498"/>
    </source>
</evidence>
<dbReference type="PANTHER" id="PTHR37293:SF5">
    <property type="entry name" value="DNA REPLICATION PROTEIN"/>
    <property type="match status" value="1"/>
</dbReference>
<protein>
    <recommendedName>
        <fullName evidence="2">DnaB/C C-terminal domain-containing protein</fullName>
    </recommendedName>
</protein>
<dbReference type="InterPro" id="IPR053162">
    <property type="entry name" value="DnaD"/>
</dbReference>
<dbReference type="AlphaFoldDB" id="A0A265N6M8"/>
<proteinExistence type="inferred from homology"/>
<evidence type="ECO:0000313" key="3">
    <source>
        <dbReference type="EMBL" id="OZU87643.1"/>
    </source>
</evidence>
<evidence type="ECO:0000256" key="1">
    <source>
        <dbReference type="ARBA" id="ARBA00093462"/>
    </source>
</evidence>
<dbReference type="PANTHER" id="PTHR37293">
    <property type="entry name" value="PHAGE REPLICATION PROTEIN-RELATED"/>
    <property type="match status" value="1"/>
</dbReference>
<organism evidence="3 4">
    <name type="scientific">Virgibacillus indicus</name>
    <dbReference type="NCBI Taxonomy" id="2024554"/>
    <lineage>
        <taxon>Bacteria</taxon>
        <taxon>Bacillati</taxon>
        <taxon>Bacillota</taxon>
        <taxon>Bacilli</taxon>
        <taxon>Bacillales</taxon>
        <taxon>Bacillaceae</taxon>
        <taxon>Virgibacillus</taxon>
    </lineage>
</organism>